<evidence type="ECO:0000313" key="1">
    <source>
        <dbReference type="EMBL" id="QLH83404.1"/>
    </source>
</evidence>
<dbReference type="AlphaFoldDB" id="A0A7D5PB00"/>
<sequence>MSDRETTRRELLASAGAVAVGAGLAGRARAEAPARGDLVPSHATIEYDEDMLLKYRPRLQFSADEYSKFLNLYGWVATSTALETDVCVYWAEYTHQEGVSEYDSHDGDHEPIYVFVRDGTVDKVVYSAYHWLRATSYAPALDGTHPLFRVISPWHQYTRTDTPGRLTTIGDLTQVFDQWLEGGLEESIAPGAVVNPWIMARRPHWWRRGTFGLSWDAMYVELLYTLGAHKAGDSDNI</sequence>
<proteinExistence type="predicted"/>
<name>A0A7D5PB00_9EURY</name>
<dbReference type="OrthoDB" id="202444at2157"/>
<dbReference type="GeneID" id="56084518"/>
<organism evidence="1 2">
    <name type="scientific">Halosimplex pelagicum</name>
    <dbReference type="NCBI Taxonomy" id="869886"/>
    <lineage>
        <taxon>Archaea</taxon>
        <taxon>Methanobacteriati</taxon>
        <taxon>Methanobacteriota</taxon>
        <taxon>Stenosarchaea group</taxon>
        <taxon>Halobacteria</taxon>
        <taxon>Halobacteriales</taxon>
        <taxon>Haloarculaceae</taxon>
        <taxon>Halosimplex</taxon>
    </lineage>
</organism>
<evidence type="ECO:0000313" key="2">
    <source>
        <dbReference type="Proteomes" id="UP000509346"/>
    </source>
</evidence>
<keyword evidence="2" id="KW-1185">Reference proteome</keyword>
<protein>
    <submittedName>
        <fullName evidence="1">Uncharacterized protein</fullName>
    </submittedName>
</protein>
<reference evidence="1 2" key="1">
    <citation type="submission" date="2020-07" db="EMBL/GenBank/DDBJ databases">
        <title>Halosimplex litoreum sp. nov. and Halosimplex rubrum sp. nov., isolated from different salt environments.</title>
        <authorList>
            <person name="Cui H."/>
        </authorList>
    </citation>
    <scope>NUCLEOTIDE SEQUENCE [LARGE SCALE GENOMIC DNA]</scope>
    <source>
        <strain evidence="1 2">R2</strain>
    </source>
</reference>
<dbReference type="RefSeq" id="WP_179918453.1">
    <property type="nucleotide sequence ID" value="NZ_CP058909.1"/>
</dbReference>
<dbReference type="KEGG" id="hpel:HZS54_17975"/>
<dbReference type="PROSITE" id="PS51318">
    <property type="entry name" value="TAT"/>
    <property type="match status" value="1"/>
</dbReference>
<dbReference type="EMBL" id="CP058909">
    <property type="protein sequence ID" value="QLH83404.1"/>
    <property type="molecule type" value="Genomic_DNA"/>
</dbReference>
<dbReference type="Proteomes" id="UP000509346">
    <property type="component" value="Chromosome"/>
</dbReference>
<gene>
    <name evidence="1" type="ORF">HZS54_17975</name>
</gene>
<accession>A0A7D5PB00</accession>
<dbReference type="InterPro" id="IPR006311">
    <property type="entry name" value="TAT_signal"/>
</dbReference>